<gene>
    <name evidence="1" type="ORF">PSON_ATCC_30995.1.T0690046</name>
</gene>
<dbReference type="AlphaFoldDB" id="A0A8S1P3W5"/>
<dbReference type="EMBL" id="CAJJDN010000069">
    <property type="protein sequence ID" value="CAD8097753.1"/>
    <property type="molecule type" value="Genomic_DNA"/>
</dbReference>
<name>A0A8S1P3W5_9CILI</name>
<sequence>MSIYFLLHYKFFQFQKNYQESFQLYSKCVPFFHFKYLQVIKYKQKYRGHDKWQIIQIQDQQNLNLYTIDGFLQQKISKKSVNVNNYWKPYLIQSDLKDEIIVIKVPPIVMIIKYIFINDSCQYIKHIFQLSQEKRTGINKFLLQNLEDYKSSLAMLNYKQKVINNQQKKEIQQI</sequence>
<comment type="caution">
    <text evidence="1">The sequence shown here is derived from an EMBL/GenBank/DDBJ whole genome shotgun (WGS) entry which is preliminary data.</text>
</comment>
<proteinExistence type="predicted"/>
<protein>
    <submittedName>
        <fullName evidence="1">Uncharacterized protein</fullName>
    </submittedName>
</protein>
<evidence type="ECO:0000313" key="1">
    <source>
        <dbReference type="EMBL" id="CAD8097753.1"/>
    </source>
</evidence>
<dbReference type="Proteomes" id="UP000692954">
    <property type="component" value="Unassembled WGS sequence"/>
</dbReference>
<keyword evidence="2" id="KW-1185">Reference proteome</keyword>
<organism evidence="1 2">
    <name type="scientific">Paramecium sonneborni</name>
    <dbReference type="NCBI Taxonomy" id="65129"/>
    <lineage>
        <taxon>Eukaryota</taxon>
        <taxon>Sar</taxon>
        <taxon>Alveolata</taxon>
        <taxon>Ciliophora</taxon>
        <taxon>Intramacronucleata</taxon>
        <taxon>Oligohymenophorea</taxon>
        <taxon>Peniculida</taxon>
        <taxon>Parameciidae</taxon>
        <taxon>Paramecium</taxon>
    </lineage>
</organism>
<accession>A0A8S1P3W5</accession>
<evidence type="ECO:0000313" key="2">
    <source>
        <dbReference type="Proteomes" id="UP000692954"/>
    </source>
</evidence>
<reference evidence="1" key="1">
    <citation type="submission" date="2021-01" db="EMBL/GenBank/DDBJ databases">
        <authorList>
            <consortium name="Genoscope - CEA"/>
            <person name="William W."/>
        </authorList>
    </citation>
    <scope>NUCLEOTIDE SEQUENCE</scope>
</reference>